<gene>
    <name evidence="3" type="ORF">H8S01_12325</name>
</gene>
<evidence type="ECO:0000313" key="3">
    <source>
        <dbReference type="EMBL" id="MBC5681740.1"/>
    </source>
</evidence>
<feature type="region of interest" description="Disordered" evidence="2">
    <location>
        <begin position="286"/>
        <end position="343"/>
    </location>
</feature>
<comment type="caution">
    <text evidence="3">The sequence shown here is derived from an EMBL/GenBank/DDBJ whole genome shotgun (WGS) entry which is preliminary data.</text>
</comment>
<organism evidence="3 4">
    <name type="scientific">Lachnospira hominis</name>
    <name type="common">ex Liu et al. 2021</name>
    <dbReference type="NCBI Taxonomy" id="2763051"/>
    <lineage>
        <taxon>Bacteria</taxon>
        <taxon>Bacillati</taxon>
        <taxon>Bacillota</taxon>
        <taxon>Clostridia</taxon>
        <taxon>Lachnospirales</taxon>
        <taxon>Lachnospiraceae</taxon>
        <taxon>Lachnospira</taxon>
    </lineage>
</organism>
<keyword evidence="4" id="KW-1185">Reference proteome</keyword>
<dbReference type="EMBL" id="JACOPD010000010">
    <property type="protein sequence ID" value="MBC5681740.1"/>
    <property type="molecule type" value="Genomic_DNA"/>
</dbReference>
<dbReference type="InterPro" id="IPR027417">
    <property type="entry name" value="P-loop_NTPase"/>
</dbReference>
<feature type="coiled-coil region" evidence="1">
    <location>
        <begin position="370"/>
        <end position="410"/>
    </location>
</feature>
<feature type="compositionally biased region" description="Basic and acidic residues" evidence="2">
    <location>
        <begin position="324"/>
        <end position="338"/>
    </location>
</feature>
<feature type="coiled-coil region" evidence="1">
    <location>
        <begin position="493"/>
        <end position="527"/>
    </location>
</feature>
<dbReference type="Proteomes" id="UP000628463">
    <property type="component" value="Unassembled WGS sequence"/>
</dbReference>
<evidence type="ECO:0000256" key="2">
    <source>
        <dbReference type="SAM" id="MobiDB-lite"/>
    </source>
</evidence>
<evidence type="ECO:0000313" key="4">
    <source>
        <dbReference type="Proteomes" id="UP000628463"/>
    </source>
</evidence>
<sequence length="939" mass="107588">MDKYEMNLKIEQIKQLAAKKSYKEAAAIAKEMSWHKVKDWNALATVINVQEAVGDYEEARDMAILAYNRNLGGRKLVYKLTEIMIKLKQFDDADGLYEEYERMSQHDVSRYILYYILRKAEGASDNELVEILEDYKNHEIDEKYMYELACLYAKTGRKDECIKACDELALLFQDGIYVEKSMELKQGLGAPLTTMQIKILDDAKLKKHDDEKTKEIMFEQQKELARIRQDDIEEALKEDDDKEAGKPETEAESSDDKKAESAKPQMQSIDAGSLMAATLEPWDEPVKEEGDEQTEEIEINIEETDEPKGESAENNDTAENLSGEDMKEEHDADNKEQPDNTDVFKMARKAAAAVSDNKPGQMPESLKELIANAKKKIENSYDRMSREDEEERLREERIEAQRHIKEREDAMEIEPVSVPNVNNIYDTQNIQAELAKNLSEILDEDTQALRPDPVTNTDNITDEVQPEEDEQIEGQLSLADWMETVREQKYGNRDTKEYSKEELERMLDEKDEKSAAYERLMEEQKEIAKANGSEFNEEEARLKAREKMMLHAAKTDLAIRTGKATVKLEEAVDAMRSMAEQAGDVQEEAANEQTATKETDIAEQITENIQKDTVVSLDTAEIERISDEMLKSAVSEELDMEQTDETEEEIPIGELMPEENTRKIKPSAVKEPEPQVDDIEQEIDEEKKLSGDLAKIFRKYREMPGLESQLASYFETLDKEMQTNTSSYGNILISGNSSSDKTDLARTIVRAINHLYPDRQKKIAKTTGDSINHRGISRAMSKLKGTALIVEGAGSIQPKRIEEITQCLKQDTGRMIVIFEDSDAEMNVLLNFNPDLTKQFNHRIILKQYTVNELVEMARKFARKRQYEVDDDALLELYLKIDKLHSVTDNIRLDDIKEIINKAIAHSEKRASRKFFGGIKKKRGEKGDIFFLTDADFKD</sequence>
<evidence type="ECO:0008006" key="5">
    <source>
        <dbReference type="Google" id="ProtNLM"/>
    </source>
</evidence>
<proteinExistence type="predicted"/>
<keyword evidence="1" id="KW-0175">Coiled coil</keyword>
<accession>A0ABR7G2S7</accession>
<feature type="region of interest" description="Disordered" evidence="2">
    <location>
        <begin position="236"/>
        <end position="270"/>
    </location>
</feature>
<protein>
    <recommendedName>
        <fullName evidence="5">Stage V sporulation protein K</fullName>
    </recommendedName>
</protein>
<dbReference type="SUPFAM" id="SSF52540">
    <property type="entry name" value="P-loop containing nucleoside triphosphate hydrolases"/>
    <property type="match status" value="1"/>
</dbReference>
<feature type="compositionally biased region" description="Basic and acidic residues" evidence="2">
    <location>
        <begin position="243"/>
        <end position="261"/>
    </location>
</feature>
<feature type="compositionally biased region" description="Acidic residues" evidence="2">
    <location>
        <begin position="289"/>
        <end position="305"/>
    </location>
</feature>
<reference evidence="3 4" key="1">
    <citation type="submission" date="2020-08" db="EMBL/GenBank/DDBJ databases">
        <title>Genome public.</title>
        <authorList>
            <person name="Liu C."/>
            <person name="Sun Q."/>
        </authorList>
    </citation>
    <scope>NUCLEOTIDE SEQUENCE [LARGE SCALE GENOMIC DNA]</scope>
    <source>
        <strain evidence="3 4">NSJ-43</strain>
    </source>
</reference>
<evidence type="ECO:0000256" key="1">
    <source>
        <dbReference type="SAM" id="Coils"/>
    </source>
</evidence>
<name>A0ABR7G2S7_9FIRM</name>
<dbReference type="RefSeq" id="WP_186837369.1">
    <property type="nucleotide sequence ID" value="NZ_JACOPD010000010.1"/>
</dbReference>